<dbReference type="InterPro" id="IPR001509">
    <property type="entry name" value="Epimerase_deHydtase"/>
</dbReference>
<keyword evidence="3" id="KW-1185">Reference proteome</keyword>
<reference evidence="2 3" key="1">
    <citation type="submission" date="2022-08" db="EMBL/GenBank/DDBJ databases">
        <title>Proteogenomics of the novel Dehalobacterium formicoaceticum strain EZ94 highlights a key role of methyltransferases during anaerobic dichloromethane degradation.</title>
        <authorList>
            <person name="Wasmund K."/>
        </authorList>
    </citation>
    <scope>NUCLEOTIDE SEQUENCE [LARGE SCALE GENOMIC DNA]</scope>
    <source>
        <strain evidence="2 3">EZ94</strain>
    </source>
</reference>
<name>A0ABT1Y0T0_9FIRM</name>
<evidence type="ECO:0000313" key="2">
    <source>
        <dbReference type="EMBL" id="MCR6544178.1"/>
    </source>
</evidence>
<dbReference type="Gene3D" id="3.40.50.720">
    <property type="entry name" value="NAD(P)-binding Rossmann-like Domain"/>
    <property type="match status" value="1"/>
</dbReference>
<dbReference type="Proteomes" id="UP001524944">
    <property type="component" value="Unassembled WGS sequence"/>
</dbReference>
<gene>
    <name evidence="2" type="ORF">NVS47_01395</name>
</gene>
<sequence length="293" mass="33557">MKKTILITGARGFLGRSLIEGMDKTRYEIYALDFFPEEDEDSSHIADYFSRDICRSFQLPRDFDAVIHLAAFNRTNIDSDYDYEQFHRVNVAGTENVVQSCNFRQFIFFSSANIYDKRGLPIDEHSPIKPHSFYERSKYEGEMVCQELIPPEKLVILRPVNITGIKQSMNAIVPFFFRQGMAQQTLEVFVPQNRRIQLLSAHDLVRALDMILSQSGLAGIFNLAGSDNISVKELGEKVVALCRSQSKVICTNSDMEDFSPITADKAKKYFLWQAEDNISAILEDYLRYLISIS</sequence>
<dbReference type="InterPro" id="IPR036291">
    <property type="entry name" value="NAD(P)-bd_dom_sf"/>
</dbReference>
<dbReference type="InterPro" id="IPR050177">
    <property type="entry name" value="Lipid_A_modif_metabolic_enz"/>
</dbReference>
<comment type="caution">
    <text evidence="2">The sequence shown here is derived from an EMBL/GenBank/DDBJ whole genome shotgun (WGS) entry which is preliminary data.</text>
</comment>
<feature type="domain" description="NAD-dependent epimerase/dehydratase" evidence="1">
    <location>
        <begin position="5"/>
        <end position="223"/>
    </location>
</feature>
<dbReference type="SUPFAM" id="SSF51735">
    <property type="entry name" value="NAD(P)-binding Rossmann-fold domains"/>
    <property type="match status" value="1"/>
</dbReference>
<dbReference type="PANTHER" id="PTHR43245">
    <property type="entry name" value="BIFUNCTIONAL POLYMYXIN RESISTANCE PROTEIN ARNA"/>
    <property type="match status" value="1"/>
</dbReference>
<dbReference type="CDD" id="cd08946">
    <property type="entry name" value="SDR_e"/>
    <property type="match status" value="1"/>
</dbReference>
<accession>A0ABT1Y0T0</accession>
<protein>
    <submittedName>
        <fullName evidence="2">NAD(P)-dependent oxidoreductase</fullName>
    </submittedName>
</protein>
<evidence type="ECO:0000259" key="1">
    <source>
        <dbReference type="Pfam" id="PF01370"/>
    </source>
</evidence>
<evidence type="ECO:0000313" key="3">
    <source>
        <dbReference type="Proteomes" id="UP001524944"/>
    </source>
</evidence>
<dbReference type="RefSeq" id="WP_089609673.1">
    <property type="nucleotide sequence ID" value="NZ_CP022121.1"/>
</dbReference>
<organism evidence="2 3">
    <name type="scientific">Dehalobacterium formicoaceticum</name>
    <dbReference type="NCBI Taxonomy" id="51515"/>
    <lineage>
        <taxon>Bacteria</taxon>
        <taxon>Bacillati</taxon>
        <taxon>Bacillota</taxon>
        <taxon>Clostridia</taxon>
        <taxon>Eubacteriales</taxon>
        <taxon>Peptococcaceae</taxon>
        <taxon>Dehalobacterium</taxon>
    </lineage>
</organism>
<dbReference type="EMBL" id="JANPWE010000001">
    <property type="protein sequence ID" value="MCR6544178.1"/>
    <property type="molecule type" value="Genomic_DNA"/>
</dbReference>
<dbReference type="Pfam" id="PF01370">
    <property type="entry name" value="Epimerase"/>
    <property type="match status" value="1"/>
</dbReference>
<proteinExistence type="predicted"/>